<dbReference type="KEGG" id="rpf:Rpic12D_0206"/>
<dbReference type="PRINTS" id="PR00105">
    <property type="entry name" value="C5METTRFRASE"/>
</dbReference>
<dbReference type="NCBIfam" id="TIGR00675">
    <property type="entry name" value="dcm"/>
    <property type="match status" value="1"/>
</dbReference>
<dbReference type="GO" id="GO:0009307">
    <property type="term" value="P:DNA restriction-modification system"/>
    <property type="evidence" value="ECO:0007669"/>
    <property type="project" value="UniProtKB-KW"/>
</dbReference>
<dbReference type="PANTHER" id="PTHR10629:SF52">
    <property type="entry name" value="DNA (CYTOSINE-5)-METHYLTRANSFERASE 1"/>
    <property type="match status" value="1"/>
</dbReference>
<keyword evidence="3 6" id="KW-0949">S-adenosyl-L-methionine</keyword>
<dbReference type="PANTHER" id="PTHR10629">
    <property type="entry name" value="CYTOSINE-SPECIFIC METHYLTRANSFERASE"/>
    <property type="match status" value="1"/>
</dbReference>
<dbReference type="EC" id="2.1.1.37" evidence="8"/>
<dbReference type="PROSITE" id="PS51679">
    <property type="entry name" value="SAM_MT_C5"/>
    <property type="match status" value="1"/>
</dbReference>
<sequence length="398" mass="43925">MAMEKSSRGDLQYPQVTASDGAAAPLVRAPSKSASQRKLQCVDLFAGAGGFSLAAHKAGMRVVAAVELDKKASETYHANLIKRRKKVSDRPRLYSENIMELSPERFKSENFPEGASCDIVLGGPPCQGFSVHRIKGAGVNDPRNGLIHRYFEYVKCLQPKAFLMENVPGLLWPRHKKYLNKFLAESKKVGYRIIGPLRLDARNYGVPQRRVRVFVLGVRNDIDFDSSVWPPAPSHGDAREREENPALKKWVSAAKVFSTPARPDDENDVHMQHGPELIKVFRATPINGGSRRDSNRQLPCHVDHDGHNDVYGRIDPSEPGPTMTTACINPSKGRFVHPTEHHGITVRQAARFQTFPDDFVFKGGLMAAGVQIGNAVPVDLGVVLLRAVSRGLGLSQDE</sequence>
<dbReference type="Gene3D" id="3.90.120.10">
    <property type="entry name" value="DNA Methylase, subunit A, domain 2"/>
    <property type="match status" value="1"/>
</dbReference>
<dbReference type="HOGENOM" id="CLU_006958_2_2_4"/>
<dbReference type="EMBL" id="CP001644">
    <property type="protein sequence ID" value="ACS61515.1"/>
    <property type="molecule type" value="Genomic_DNA"/>
</dbReference>
<keyword evidence="4" id="KW-0680">Restriction system</keyword>
<evidence type="ECO:0000256" key="1">
    <source>
        <dbReference type="ARBA" id="ARBA00022603"/>
    </source>
</evidence>
<dbReference type="InterPro" id="IPR018117">
    <property type="entry name" value="C5_DNA_meth_AS"/>
</dbReference>
<evidence type="ECO:0000256" key="7">
    <source>
        <dbReference type="RuleBase" id="RU000416"/>
    </source>
</evidence>
<evidence type="ECO:0000256" key="2">
    <source>
        <dbReference type="ARBA" id="ARBA00022679"/>
    </source>
</evidence>
<comment type="catalytic activity">
    <reaction evidence="5 8">
        <text>a 2'-deoxycytidine in DNA + S-adenosyl-L-methionine = a 5-methyl-2'-deoxycytidine in DNA + S-adenosyl-L-homocysteine + H(+)</text>
        <dbReference type="Rhea" id="RHEA:13681"/>
        <dbReference type="Rhea" id="RHEA-COMP:11369"/>
        <dbReference type="Rhea" id="RHEA-COMP:11370"/>
        <dbReference type="ChEBI" id="CHEBI:15378"/>
        <dbReference type="ChEBI" id="CHEBI:57856"/>
        <dbReference type="ChEBI" id="CHEBI:59789"/>
        <dbReference type="ChEBI" id="CHEBI:85452"/>
        <dbReference type="ChEBI" id="CHEBI:85454"/>
        <dbReference type="EC" id="2.1.1.37"/>
    </reaction>
</comment>
<dbReference type="Gene3D" id="3.40.50.150">
    <property type="entry name" value="Vaccinia Virus protein VP39"/>
    <property type="match status" value="1"/>
</dbReference>
<dbReference type="STRING" id="428406.Rpic12D_0206"/>
<evidence type="ECO:0000313" key="9">
    <source>
        <dbReference type="EMBL" id="ACS61515.1"/>
    </source>
</evidence>
<evidence type="ECO:0000256" key="4">
    <source>
        <dbReference type="ARBA" id="ARBA00022747"/>
    </source>
</evidence>
<dbReference type="REBASE" id="21151">
    <property type="entry name" value="M.RpiDORF206P"/>
</dbReference>
<evidence type="ECO:0000256" key="5">
    <source>
        <dbReference type="ARBA" id="ARBA00047422"/>
    </source>
</evidence>
<keyword evidence="2 6" id="KW-0808">Transferase</keyword>
<dbReference type="GO" id="GO:0032259">
    <property type="term" value="P:methylation"/>
    <property type="evidence" value="ECO:0007669"/>
    <property type="project" value="UniProtKB-KW"/>
</dbReference>
<evidence type="ECO:0000256" key="3">
    <source>
        <dbReference type="ARBA" id="ARBA00022691"/>
    </source>
</evidence>
<reference evidence="9" key="1">
    <citation type="submission" date="2009-06" db="EMBL/GenBank/DDBJ databases">
        <title>Complete sequence chromosome 1 of Ralstonia pickettii 12D.</title>
        <authorList>
            <consortium name="US DOE Joint Genome Institute"/>
            <person name="Lucas S."/>
            <person name="Copeland A."/>
            <person name="Lapidus A."/>
            <person name="Glavina del Rio T."/>
            <person name="Dalin E."/>
            <person name="Tice H."/>
            <person name="Bruce D."/>
            <person name="Goodwin L."/>
            <person name="Pitluck S."/>
            <person name="Sims D."/>
            <person name="Meincke L."/>
            <person name="Brettin T."/>
            <person name="Detter J.C."/>
            <person name="Han C."/>
            <person name="Larimer F."/>
            <person name="Land M."/>
            <person name="Hauser L."/>
            <person name="Kyrpides N."/>
            <person name="Ovchinnikova G."/>
            <person name="Marsh T."/>
            <person name="Richardson P."/>
        </authorList>
    </citation>
    <scope>NUCLEOTIDE SEQUENCE [LARGE SCALE GENOMIC DNA]</scope>
    <source>
        <strain evidence="9">12D</strain>
    </source>
</reference>
<dbReference type="GO" id="GO:0003886">
    <property type="term" value="F:DNA (cytosine-5-)-methyltransferase activity"/>
    <property type="evidence" value="ECO:0007669"/>
    <property type="project" value="UniProtKB-EC"/>
</dbReference>
<gene>
    <name evidence="9" type="ordered locus">Rpic12D_0206</name>
</gene>
<evidence type="ECO:0000256" key="6">
    <source>
        <dbReference type="PROSITE-ProRule" id="PRU01016"/>
    </source>
</evidence>
<dbReference type="AlphaFoldDB" id="C6BBA3"/>
<protein>
    <recommendedName>
        <fullName evidence="8">Cytosine-specific methyltransferase</fullName>
        <ecNumber evidence="8">2.1.1.37</ecNumber>
    </recommendedName>
</protein>
<dbReference type="InterPro" id="IPR001525">
    <property type="entry name" value="C5_MeTfrase"/>
</dbReference>
<dbReference type="SUPFAM" id="SSF53335">
    <property type="entry name" value="S-adenosyl-L-methionine-dependent methyltransferases"/>
    <property type="match status" value="1"/>
</dbReference>
<accession>C6BBA3</accession>
<dbReference type="PROSITE" id="PS00094">
    <property type="entry name" value="C5_MTASE_1"/>
    <property type="match status" value="1"/>
</dbReference>
<dbReference type="InterPro" id="IPR029063">
    <property type="entry name" value="SAM-dependent_MTases_sf"/>
</dbReference>
<organism evidence="9">
    <name type="scientific">Ralstonia pickettii (strain 12D)</name>
    <dbReference type="NCBI Taxonomy" id="428406"/>
    <lineage>
        <taxon>Bacteria</taxon>
        <taxon>Pseudomonadati</taxon>
        <taxon>Pseudomonadota</taxon>
        <taxon>Betaproteobacteria</taxon>
        <taxon>Burkholderiales</taxon>
        <taxon>Burkholderiaceae</taxon>
        <taxon>Ralstonia</taxon>
    </lineage>
</organism>
<keyword evidence="1 6" id="KW-0489">Methyltransferase</keyword>
<dbReference type="GO" id="GO:0044027">
    <property type="term" value="P:negative regulation of gene expression via chromosomal CpG island methylation"/>
    <property type="evidence" value="ECO:0007669"/>
    <property type="project" value="TreeGrafter"/>
</dbReference>
<comment type="similarity">
    <text evidence="6 7">Belongs to the class I-like SAM-binding methyltransferase superfamily. C5-methyltransferase family.</text>
</comment>
<name>C6BBA3_RALP1</name>
<dbReference type="Pfam" id="PF00145">
    <property type="entry name" value="DNA_methylase"/>
    <property type="match status" value="1"/>
</dbReference>
<dbReference type="InterPro" id="IPR050390">
    <property type="entry name" value="C5-Methyltransferase"/>
</dbReference>
<feature type="active site" evidence="6">
    <location>
        <position position="126"/>
    </location>
</feature>
<dbReference type="GO" id="GO:0003677">
    <property type="term" value="F:DNA binding"/>
    <property type="evidence" value="ECO:0007669"/>
    <property type="project" value="TreeGrafter"/>
</dbReference>
<evidence type="ECO:0000256" key="8">
    <source>
        <dbReference type="RuleBase" id="RU000417"/>
    </source>
</evidence>
<proteinExistence type="inferred from homology"/>